<accession>A0A6C0K4M4</accession>
<sequence>MKKFAIPFGVLLLILIVALALTLRVEGFTDTPADYCRRCCLSGEDTCDKLYKCKC</sequence>
<protein>
    <submittedName>
        <fullName evidence="1">Uncharacterized protein</fullName>
    </submittedName>
</protein>
<dbReference type="AlphaFoldDB" id="A0A6C0K4M4"/>
<name>A0A6C0K4M4_9ZZZZ</name>
<reference evidence="1" key="1">
    <citation type="journal article" date="2020" name="Nature">
        <title>Giant virus diversity and host interactions through global metagenomics.</title>
        <authorList>
            <person name="Schulz F."/>
            <person name="Roux S."/>
            <person name="Paez-Espino D."/>
            <person name="Jungbluth S."/>
            <person name="Walsh D.A."/>
            <person name="Denef V.J."/>
            <person name="McMahon K.D."/>
            <person name="Konstantinidis K.T."/>
            <person name="Eloe-Fadrosh E.A."/>
            <person name="Kyrpides N.C."/>
            <person name="Woyke T."/>
        </authorList>
    </citation>
    <scope>NUCLEOTIDE SEQUENCE</scope>
    <source>
        <strain evidence="1">GVMAG-S-1101165-84</strain>
    </source>
</reference>
<organism evidence="1">
    <name type="scientific">viral metagenome</name>
    <dbReference type="NCBI Taxonomy" id="1070528"/>
    <lineage>
        <taxon>unclassified sequences</taxon>
        <taxon>metagenomes</taxon>
        <taxon>organismal metagenomes</taxon>
    </lineage>
</organism>
<proteinExistence type="predicted"/>
<evidence type="ECO:0000313" key="1">
    <source>
        <dbReference type="EMBL" id="QHU11188.1"/>
    </source>
</evidence>
<dbReference type="EMBL" id="MN740779">
    <property type="protein sequence ID" value="QHU11188.1"/>
    <property type="molecule type" value="Genomic_DNA"/>
</dbReference>